<feature type="compositionally biased region" description="Low complexity" evidence="1">
    <location>
        <begin position="1"/>
        <end position="20"/>
    </location>
</feature>
<dbReference type="Gene3D" id="4.10.280.10">
    <property type="entry name" value="Helix-loop-helix DNA-binding domain"/>
    <property type="match status" value="1"/>
</dbReference>
<dbReference type="GO" id="GO:0046983">
    <property type="term" value="F:protein dimerization activity"/>
    <property type="evidence" value="ECO:0007669"/>
    <property type="project" value="InterPro"/>
</dbReference>
<feature type="compositionally biased region" description="Acidic residues" evidence="1">
    <location>
        <begin position="424"/>
        <end position="451"/>
    </location>
</feature>
<feature type="transmembrane region" description="Helical" evidence="2">
    <location>
        <begin position="607"/>
        <end position="629"/>
    </location>
</feature>
<feature type="compositionally biased region" description="Low complexity" evidence="1">
    <location>
        <begin position="158"/>
        <end position="175"/>
    </location>
</feature>
<evidence type="ECO:0000259" key="3">
    <source>
        <dbReference type="PROSITE" id="PS50888"/>
    </source>
</evidence>
<evidence type="ECO:0000313" key="5">
    <source>
        <dbReference type="Proteomes" id="UP000053257"/>
    </source>
</evidence>
<dbReference type="PANTHER" id="PTHR47336:SF2">
    <property type="entry name" value="TRANSCRIPTION FACTOR HMS1-RELATED"/>
    <property type="match status" value="1"/>
</dbReference>
<feature type="region of interest" description="Disordered" evidence="1">
    <location>
        <begin position="420"/>
        <end position="505"/>
    </location>
</feature>
<keyword evidence="5" id="KW-1185">Reference proteome</keyword>
<keyword evidence="2" id="KW-0812">Transmembrane</keyword>
<dbReference type="SMART" id="SM00353">
    <property type="entry name" value="HLH"/>
    <property type="match status" value="1"/>
</dbReference>
<gene>
    <name evidence="4" type="ORF">PHLGIDRAFT_124554</name>
</gene>
<proteinExistence type="predicted"/>
<dbReference type="InterPro" id="IPR011598">
    <property type="entry name" value="bHLH_dom"/>
</dbReference>
<keyword evidence="2" id="KW-0472">Membrane</keyword>
<feature type="compositionally biased region" description="Low complexity" evidence="1">
    <location>
        <begin position="268"/>
        <end position="303"/>
    </location>
</feature>
<dbReference type="PANTHER" id="PTHR47336">
    <property type="entry name" value="TRANSCRIPTION FACTOR HMS1-RELATED"/>
    <property type="match status" value="1"/>
</dbReference>
<dbReference type="EMBL" id="KN840443">
    <property type="protein sequence ID" value="KIP11899.1"/>
    <property type="molecule type" value="Genomic_DNA"/>
</dbReference>
<dbReference type="OrthoDB" id="2133190at2759"/>
<dbReference type="SUPFAM" id="SSF47459">
    <property type="entry name" value="HLH, helix-loop-helix DNA-binding domain"/>
    <property type="match status" value="1"/>
</dbReference>
<evidence type="ECO:0000256" key="1">
    <source>
        <dbReference type="SAM" id="MobiDB-lite"/>
    </source>
</evidence>
<name>A0A0C3P215_PHLG1</name>
<organism evidence="4 5">
    <name type="scientific">Phlebiopsis gigantea (strain 11061_1 CR5-6)</name>
    <name type="common">White-rot fungus</name>
    <name type="synonym">Peniophora gigantea</name>
    <dbReference type="NCBI Taxonomy" id="745531"/>
    <lineage>
        <taxon>Eukaryota</taxon>
        <taxon>Fungi</taxon>
        <taxon>Dikarya</taxon>
        <taxon>Basidiomycota</taxon>
        <taxon>Agaricomycotina</taxon>
        <taxon>Agaricomycetes</taxon>
        <taxon>Polyporales</taxon>
        <taxon>Phanerochaetaceae</taxon>
        <taxon>Phlebiopsis</taxon>
    </lineage>
</organism>
<dbReference type="AlphaFoldDB" id="A0A0C3P215"/>
<feature type="compositionally biased region" description="Pro residues" evidence="1">
    <location>
        <begin position="471"/>
        <end position="480"/>
    </location>
</feature>
<dbReference type="InterPro" id="IPR052099">
    <property type="entry name" value="Regulatory_TF_Diverse"/>
</dbReference>
<dbReference type="STRING" id="745531.A0A0C3P215"/>
<evidence type="ECO:0000256" key="2">
    <source>
        <dbReference type="SAM" id="Phobius"/>
    </source>
</evidence>
<sequence>MSTPPLSSSSSSTSSPSPSLRDSDDMSKAELSEPVQFDDPEAFELLLQTITQHSDSQATDSAGDWTRMSTWDQPEPKPNDFGNDFEFSFPMDLDTDPLGLSVDPSSLHFNTSIFSQTALAENPYYGIPLTQGQDLTSASLFPFDGSWATGAHLEPGTGRRLSVTSSSSSSGASLSPIIETKPVISSSPPSESGFADSDPASELAQRVRQAAGVTLAVPVSTQVKQLAAASSQGKPPSHDYHTLLFTQAPATPQSIVASSPISEPSLRASPSAASVSDSGSSSSSPSSAAQSPAPETAASAPTARPKTSHTTIERRYRTNLNARITGLRQAVPALRVLELKDGAPSPYNDVVDSRGFVDGVRVARKMSKANILGKATEYIRVLKKREARMKREQDGLKSLVSGLVGGPALLKEWEREWREKFGGEENDEVEGDAASDEEDGDGEDSDGDDEEGRPRKKAKAIKVPKKVKPVKPAPPPPVPTIPGAVPEKRKRGRPRKVPLPPAIPATTLTPMEGVAATLVHPPTVPLQHDIVSPAPSQPAPQYLLAVFAFFSVFNSPLTSGFGRSDTHAHSPNYSHHGTVLTAHPSMVPTTSSSPSRSGYGFNEALQAFHLLVSTLVFFYIVFPWLSGVLRQNSQMSKIMSAIRAYTAGCHQTAPVPPSPTVASIQHEKRATLHDALSPTVRGAPDEAAGLRSALGVSTGVFGLMQSVIKAARIDRGLEMNQLEQRAWVRLGELVAFDGATPKTTRLQTYWCMSWHVSTFATSTSDLTTLALMILPVSQAKATELWDRARNREVLRPHEKIVLTNMSVNDAAKWLAKWRLWHDTERRGGRCAACEKRTPLGVLAAILIRERLRRHAAAMFVRSVVPSVAREEMESYDADDLVATYNSEQDYQDDQQRRETIEAGRSIGGRTAELATLLERIWDTGFIAHDEVLPQSASEGETQECEDTHDLARHDESEIRNLLSATLVYRRIFPSSLPSCAAAVSVILSPPPSPSRKNLALHLSLRAALASSAFDFEGKSADDQRLAAALEDARDHVNDMLIDLERSMRRNVKAL</sequence>
<evidence type="ECO:0000313" key="4">
    <source>
        <dbReference type="EMBL" id="KIP11899.1"/>
    </source>
</evidence>
<accession>A0A0C3P215</accession>
<feature type="compositionally biased region" description="Basic residues" evidence="1">
    <location>
        <begin position="454"/>
        <end position="469"/>
    </location>
</feature>
<keyword evidence="2" id="KW-1133">Transmembrane helix</keyword>
<reference evidence="4 5" key="1">
    <citation type="journal article" date="2014" name="PLoS Genet.">
        <title>Analysis of the Phlebiopsis gigantea genome, transcriptome and secretome provides insight into its pioneer colonization strategies of wood.</title>
        <authorList>
            <person name="Hori C."/>
            <person name="Ishida T."/>
            <person name="Igarashi K."/>
            <person name="Samejima M."/>
            <person name="Suzuki H."/>
            <person name="Master E."/>
            <person name="Ferreira P."/>
            <person name="Ruiz-Duenas F.J."/>
            <person name="Held B."/>
            <person name="Canessa P."/>
            <person name="Larrondo L.F."/>
            <person name="Schmoll M."/>
            <person name="Druzhinina I.S."/>
            <person name="Kubicek C.P."/>
            <person name="Gaskell J.A."/>
            <person name="Kersten P."/>
            <person name="St John F."/>
            <person name="Glasner J."/>
            <person name="Sabat G."/>
            <person name="Splinter BonDurant S."/>
            <person name="Syed K."/>
            <person name="Yadav J."/>
            <person name="Mgbeahuruike A.C."/>
            <person name="Kovalchuk A."/>
            <person name="Asiegbu F.O."/>
            <person name="Lackner G."/>
            <person name="Hoffmeister D."/>
            <person name="Rencoret J."/>
            <person name="Gutierrez A."/>
            <person name="Sun H."/>
            <person name="Lindquist E."/>
            <person name="Barry K."/>
            <person name="Riley R."/>
            <person name="Grigoriev I.V."/>
            <person name="Henrissat B."/>
            <person name="Kues U."/>
            <person name="Berka R.M."/>
            <person name="Martinez A.T."/>
            <person name="Covert S.F."/>
            <person name="Blanchette R.A."/>
            <person name="Cullen D."/>
        </authorList>
    </citation>
    <scope>NUCLEOTIDE SEQUENCE [LARGE SCALE GENOMIC DNA]</scope>
    <source>
        <strain evidence="4 5">11061_1 CR5-6</strain>
    </source>
</reference>
<dbReference type="PROSITE" id="PS50888">
    <property type="entry name" value="BHLH"/>
    <property type="match status" value="1"/>
</dbReference>
<feature type="region of interest" description="Disordered" evidence="1">
    <location>
        <begin position="155"/>
        <end position="206"/>
    </location>
</feature>
<dbReference type="Proteomes" id="UP000053257">
    <property type="component" value="Unassembled WGS sequence"/>
</dbReference>
<protein>
    <recommendedName>
        <fullName evidence="3">BHLH domain-containing protein</fullName>
    </recommendedName>
</protein>
<dbReference type="InterPro" id="IPR036638">
    <property type="entry name" value="HLH_DNA-bd_sf"/>
</dbReference>
<dbReference type="HOGENOM" id="CLU_012408_0_0_1"/>
<feature type="domain" description="BHLH" evidence="3">
    <location>
        <begin position="304"/>
        <end position="382"/>
    </location>
</feature>
<feature type="region of interest" description="Disordered" evidence="1">
    <location>
        <begin position="255"/>
        <end position="316"/>
    </location>
</feature>
<feature type="compositionally biased region" description="Basic and acidic residues" evidence="1">
    <location>
        <begin position="21"/>
        <end position="31"/>
    </location>
</feature>
<feature type="region of interest" description="Disordered" evidence="1">
    <location>
        <begin position="1"/>
        <end position="38"/>
    </location>
</feature>
<dbReference type="Pfam" id="PF00010">
    <property type="entry name" value="HLH"/>
    <property type="match status" value="1"/>
</dbReference>